<evidence type="ECO:0000313" key="8">
    <source>
        <dbReference type="EMBL" id="KOO34872.1"/>
    </source>
</evidence>
<dbReference type="GO" id="GO:0016787">
    <property type="term" value="F:hydrolase activity"/>
    <property type="evidence" value="ECO:0007669"/>
    <property type="project" value="UniProtKB-KW"/>
</dbReference>
<comment type="cofactor">
    <cofactor evidence="1">
        <name>Zn(2+)</name>
        <dbReference type="ChEBI" id="CHEBI:29105"/>
    </cofactor>
</comment>
<dbReference type="Proteomes" id="UP000037460">
    <property type="component" value="Unassembled WGS sequence"/>
</dbReference>
<evidence type="ECO:0000256" key="3">
    <source>
        <dbReference type="ARBA" id="ARBA00022723"/>
    </source>
</evidence>
<keyword evidence="6" id="KW-1133">Transmembrane helix</keyword>
<keyword evidence="6" id="KW-0472">Membrane</keyword>
<keyword evidence="4 8" id="KW-0378">Hydrolase</keyword>
<dbReference type="EMBL" id="JWZX01001064">
    <property type="protein sequence ID" value="KOO34872.1"/>
    <property type="molecule type" value="Genomic_DNA"/>
</dbReference>
<dbReference type="AlphaFoldDB" id="A0A0M0K8E0"/>
<reference evidence="9" key="1">
    <citation type="journal article" date="2015" name="PLoS Genet.">
        <title>Genome Sequence and Transcriptome Analyses of Chrysochromulina tobin: Metabolic Tools for Enhanced Algal Fitness in the Prominent Order Prymnesiales (Haptophyceae).</title>
        <authorList>
            <person name="Hovde B.T."/>
            <person name="Deodato C.R."/>
            <person name="Hunsperger H.M."/>
            <person name="Ryken S.A."/>
            <person name="Yost W."/>
            <person name="Jha R.K."/>
            <person name="Patterson J."/>
            <person name="Monnat R.J. Jr."/>
            <person name="Barlow S.B."/>
            <person name="Starkenburg S.R."/>
            <person name="Cattolico R.A."/>
        </authorList>
    </citation>
    <scope>NUCLEOTIDE SEQUENCE</scope>
    <source>
        <strain evidence="9">CCMP291</strain>
    </source>
</reference>
<dbReference type="SMART" id="SM00849">
    <property type="entry name" value="Lactamase_B"/>
    <property type="match status" value="1"/>
</dbReference>
<feature type="domain" description="Metallo-beta-lactamase" evidence="7">
    <location>
        <begin position="164"/>
        <end position="337"/>
    </location>
</feature>
<proteinExistence type="inferred from homology"/>
<dbReference type="GO" id="GO:0046872">
    <property type="term" value="F:metal ion binding"/>
    <property type="evidence" value="ECO:0007669"/>
    <property type="project" value="UniProtKB-KW"/>
</dbReference>
<name>A0A0M0K8E0_9EUKA</name>
<dbReference type="InterPro" id="IPR001279">
    <property type="entry name" value="Metallo-B-lactamas"/>
</dbReference>
<sequence length="343" mass="37050">MLDAPVADVGDAEAGYVEPLHASQIPKRMTCRAQLWRLLYPVRYLCTVLAFLTAIFYMMFVGIFQGMGMLAMMLVMPSFMKLVYPSRVGQLHSWFLGTYRQCFMGEDGHSRSIRIDLDAADNSSMREERGGGGSSAPASPARAADEAAAPLWPYSVHTIACLVDNYSYLIVDRSGPAGRPRPAALVDPCDASAVLLALTKLSEKEYVADGGVRVEAILTTHHHWDHAGGNRVLAKRLAPVRVYGGKDDSVAGCTHTLSDGDALTVGNLTVRALHAPCHTRGSLCFVIAGPTPALFGGDTLFCGGCGAPFEGTQTEMAYNFAKIWRLCPQNTLIFPGHDAARPR</sequence>
<dbReference type="InterPro" id="IPR035680">
    <property type="entry name" value="Clx_II_MBL"/>
</dbReference>
<comment type="caution">
    <text evidence="8">The sequence shown here is derived from an EMBL/GenBank/DDBJ whole genome shotgun (WGS) entry which is preliminary data.</text>
</comment>
<evidence type="ECO:0000313" key="9">
    <source>
        <dbReference type="Proteomes" id="UP000037460"/>
    </source>
</evidence>
<evidence type="ECO:0000256" key="6">
    <source>
        <dbReference type="SAM" id="Phobius"/>
    </source>
</evidence>
<dbReference type="CDD" id="cd07723">
    <property type="entry name" value="hydroxyacylglutathione_hydrolase_MBL-fold"/>
    <property type="match status" value="1"/>
</dbReference>
<keyword evidence="5" id="KW-0862">Zinc</keyword>
<organism evidence="8 9">
    <name type="scientific">Chrysochromulina tobinii</name>
    <dbReference type="NCBI Taxonomy" id="1460289"/>
    <lineage>
        <taxon>Eukaryota</taxon>
        <taxon>Haptista</taxon>
        <taxon>Haptophyta</taxon>
        <taxon>Prymnesiophyceae</taxon>
        <taxon>Prymnesiales</taxon>
        <taxon>Chrysochromulinaceae</taxon>
        <taxon>Chrysochromulina</taxon>
    </lineage>
</organism>
<keyword evidence="3" id="KW-0479">Metal-binding</keyword>
<dbReference type="SUPFAM" id="SSF56281">
    <property type="entry name" value="Metallo-hydrolase/oxidoreductase"/>
    <property type="match status" value="1"/>
</dbReference>
<evidence type="ECO:0000256" key="5">
    <source>
        <dbReference type="ARBA" id="ARBA00022833"/>
    </source>
</evidence>
<comment type="similarity">
    <text evidence="2">Belongs to the metallo-beta-lactamase superfamily. Glyoxalase II family.</text>
</comment>
<keyword evidence="6" id="KW-0812">Transmembrane</keyword>
<dbReference type="PANTHER" id="PTHR11935:SF116">
    <property type="entry name" value="HYDROLASE PNKD-RELATED"/>
    <property type="match status" value="1"/>
</dbReference>
<accession>A0A0M0K8E0</accession>
<dbReference type="Gene3D" id="3.60.15.10">
    <property type="entry name" value="Ribonuclease Z/Hydroxyacylglutathione hydrolase-like"/>
    <property type="match status" value="1"/>
</dbReference>
<dbReference type="InterPro" id="IPR036866">
    <property type="entry name" value="RibonucZ/Hydroxyglut_hydro"/>
</dbReference>
<gene>
    <name evidence="8" type="ORF">Ctob_008260</name>
</gene>
<dbReference type="OrthoDB" id="515692at2759"/>
<evidence type="ECO:0000256" key="4">
    <source>
        <dbReference type="ARBA" id="ARBA00022801"/>
    </source>
</evidence>
<keyword evidence="9" id="KW-1185">Reference proteome</keyword>
<dbReference type="Pfam" id="PF00753">
    <property type="entry name" value="Lactamase_B"/>
    <property type="match status" value="1"/>
</dbReference>
<evidence type="ECO:0000259" key="7">
    <source>
        <dbReference type="SMART" id="SM00849"/>
    </source>
</evidence>
<dbReference type="PANTHER" id="PTHR11935">
    <property type="entry name" value="BETA LACTAMASE DOMAIN"/>
    <property type="match status" value="1"/>
</dbReference>
<feature type="transmembrane region" description="Helical" evidence="6">
    <location>
        <begin position="38"/>
        <end position="60"/>
    </location>
</feature>
<evidence type="ECO:0000256" key="2">
    <source>
        <dbReference type="ARBA" id="ARBA00006759"/>
    </source>
</evidence>
<evidence type="ECO:0000256" key="1">
    <source>
        <dbReference type="ARBA" id="ARBA00001947"/>
    </source>
</evidence>
<protein>
    <submittedName>
        <fullName evidence="8">Hydroxyacylglutathione hydrolase</fullName>
    </submittedName>
</protein>